<dbReference type="PANTHER" id="PTHR11054">
    <property type="entry name" value="6-PHOSPHOGLUCONOLACTONASE"/>
    <property type="match status" value="1"/>
</dbReference>
<dbReference type="STRING" id="675511.GCA_000341735_03175"/>
<dbReference type="InterPro" id="IPR005900">
    <property type="entry name" value="6-phosphogluconolactonase_DevB"/>
</dbReference>
<evidence type="ECO:0000256" key="3">
    <source>
        <dbReference type="ARBA" id="ARBA00004961"/>
    </source>
</evidence>
<evidence type="ECO:0000256" key="7">
    <source>
        <dbReference type="RuleBase" id="RU365095"/>
    </source>
</evidence>
<dbReference type="InterPro" id="IPR039104">
    <property type="entry name" value="6PGL"/>
</dbReference>
<accession>A0A4P9USI1</accession>
<dbReference type="NCBIfam" id="TIGR01198">
    <property type="entry name" value="pgl"/>
    <property type="match status" value="1"/>
</dbReference>
<evidence type="ECO:0000256" key="6">
    <source>
        <dbReference type="ARBA" id="ARBA00020337"/>
    </source>
</evidence>
<dbReference type="PANTHER" id="PTHR11054:SF0">
    <property type="entry name" value="6-PHOSPHOGLUCONOLACTONASE"/>
    <property type="match status" value="1"/>
</dbReference>
<dbReference type="RefSeq" id="WP_017841625.1">
    <property type="nucleotide sequence ID" value="NZ_CP035467.1"/>
</dbReference>
<evidence type="ECO:0000256" key="5">
    <source>
        <dbReference type="ARBA" id="ARBA00013198"/>
    </source>
</evidence>
<gene>
    <name evidence="7 9" type="primary">pgl</name>
    <name evidence="9" type="ORF">EQU24_21270</name>
</gene>
<dbReference type="AlphaFoldDB" id="A0A4P9USI1"/>
<dbReference type="KEGG" id="mbur:EQU24_21270"/>
<comment type="similarity">
    <text evidence="4 7">Belongs to the glucosamine/galactosamine-6-phosphate isomerase family. 6-phosphogluconolactonase subfamily.</text>
</comment>
<reference evidence="10" key="1">
    <citation type="journal article" date="2019" name="J. Bacteriol.">
        <title>A Mutagenic Screen Identifies a TonB-Dependent Receptor Required for the Lanthanide Metal Switch in the Type I Methanotroph 'Methylotuvimicrobium buryatense' 5GB1C.</title>
        <authorList>
            <person name="Groom J.D."/>
            <person name="Ford S.M."/>
            <person name="Pesesky M.W."/>
            <person name="Lidstrom M.E."/>
        </authorList>
    </citation>
    <scope>NUCLEOTIDE SEQUENCE [LARGE SCALE GENOMIC DNA]</scope>
    <source>
        <strain evidence="10">5GB1C</strain>
    </source>
</reference>
<dbReference type="UniPathway" id="UPA00115">
    <property type="reaction ID" value="UER00409"/>
</dbReference>
<organism evidence="9 10">
    <name type="scientific">Methylotuvimicrobium buryatense</name>
    <name type="common">Methylomicrobium buryatense</name>
    <dbReference type="NCBI Taxonomy" id="95641"/>
    <lineage>
        <taxon>Bacteria</taxon>
        <taxon>Pseudomonadati</taxon>
        <taxon>Pseudomonadota</taxon>
        <taxon>Gammaproteobacteria</taxon>
        <taxon>Methylococcales</taxon>
        <taxon>Methylococcaceae</taxon>
        <taxon>Methylotuvimicrobium</taxon>
    </lineage>
</organism>
<dbReference type="Gene3D" id="3.40.50.1360">
    <property type="match status" value="1"/>
</dbReference>
<dbReference type="Proteomes" id="UP000305881">
    <property type="component" value="Chromosome"/>
</dbReference>
<keyword evidence="10" id="KW-1185">Reference proteome</keyword>
<proteinExistence type="inferred from homology"/>
<evidence type="ECO:0000313" key="9">
    <source>
        <dbReference type="EMBL" id="QCW84484.1"/>
    </source>
</evidence>
<evidence type="ECO:0000256" key="1">
    <source>
        <dbReference type="ARBA" id="ARBA00000832"/>
    </source>
</evidence>
<evidence type="ECO:0000313" key="10">
    <source>
        <dbReference type="Proteomes" id="UP000305881"/>
    </source>
</evidence>
<dbReference type="GO" id="GO:0005975">
    <property type="term" value="P:carbohydrate metabolic process"/>
    <property type="evidence" value="ECO:0007669"/>
    <property type="project" value="UniProtKB-UniRule"/>
</dbReference>
<comment type="catalytic activity">
    <reaction evidence="1 7">
        <text>6-phospho-D-glucono-1,5-lactone + H2O = 6-phospho-D-gluconate + H(+)</text>
        <dbReference type="Rhea" id="RHEA:12556"/>
        <dbReference type="ChEBI" id="CHEBI:15377"/>
        <dbReference type="ChEBI" id="CHEBI:15378"/>
        <dbReference type="ChEBI" id="CHEBI:57955"/>
        <dbReference type="ChEBI" id="CHEBI:58759"/>
        <dbReference type="EC" id="3.1.1.31"/>
    </reaction>
</comment>
<sequence>MQKIHWHSFATADKVAASAAQQILAASEQAIAARGAFKLVLAGGSTPEKVYQLLAESSADWNNWHIYYGDERCLPVDHADRNSRMAGSVFLDKVSIPSGQIHTMPAELGPEKAAEAYRPTIEQVGRFDMVLLGMGEDGHTASLFPGHVHSSDETVHAVFNSPKPPPERISLSSKALSNSLQVLFLVTGAGKQEAVKQWRQGEVLPVALIRPDAGVDVYIDEAALGDACR</sequence>
<dbReference type="EMBL" id="CP035467">
    <property type="protein sequence ID" value="QCW84484.1"/>
    <property type="molecule type" value="Genomic_DNA"/>
</dbReference>
<evidence type="ECO:0000259" key="8">
    <source>
        <dbReference type="Pfam" id="PF01182"/>
    </source>
</evidence>
<comment type="function">
    <text evidence="2 7">Hydrolysis of 6-phosphogluconolactone to 6-phosphogluconate.</text>
</comment>
<comment type="pathway">
    <text evidence="3 7">Carbohydrate degradation; pentose phosphate pathway; D-ribulose 5-phosphate from D-glucose 6-phosphate (oxidative stage): step 2/3.</text>
</comment>
<dbReference type="GO" id="GO:0006098">
    <property type="term" value="P:pentose-phosphate shunt"/>
    <property type="evidence" value="ECO:0007669"/>
    <property type="project" value="UniProtKB-UniPathway"/>
</dbReference>
<protein>
    <recommendedName>
        <fullName evidence="6 7">6-phosphogluconolactonase</fullName>
        <shortName evidence="7">6PGL</shortName>
        <ecNumber evidence="5 7">3.1.1.31</ecNumber>
    </recommendedName>
</protein>
<keyword evidence="7 9" id="KW-0378">Hydrolase</keyword>
<dbReference type="Pfam" id="PF01182">
    <property type="entry name" value="Glucosamine_iso"/>
    <property type="match status" value="1"/>
</dbReference>
<dbReference type="InterPro" id="IPR037171">
    <property type="entry name" value="NagB/RpiA_transferase-like"/>
</dbReference>
<dbReference type="CDD" id="cd01400">
    <property type="entry name" value="6PGL"/>
    <property type="match status" value="1"/>
</dbReference>
<evidence type="ECO:0000256" key="4">
    <source>
        <dbReference type="ARBA" id="ARBA00010662"/>
    </source>
</evidence>
<dbReference type="SUPFAM" id="SSF100950">
    <property type="entry name" value="NagB/RpiA/CoA transferase-like"/>
    <property type="match status" value="1"/>
</dbReference>
<dbReference type="GO" id="GO:0017057">
    <property type="term" value="F:6-phosphogluconolactonase activity"/>
    <property type="evidence" value="ECO:0007669"/>
    <property type="project" value="UniProtKB-UniRule"/>
</dbReference>
<evidence type="ECO:0000256" key="2">
    <source>
        <dbReference type="ARBA" id="ARBA00002681"/>
    </source>
</evidence>
<dbReference type="InterPro" id="IPR006148">
    <property type="entry name" value="Glc/Gal-6P_isomerase"/>
</dbReference>
<dbReference type="EC" id="3.1.1.31" evidence="5 7"/>
<dbReference type="OrthoDB" id="9810967at2"/>
<name>A0A4P9USI1_METBY</name>
<feature type="domain" description="Glucosamine/galactosamine-6-phosphate isomerase" evidence="8">
    <location>
        <begin position="11"/>
        <end position="214"/>
    </location>
</feature>